<dbReference type="EMBL" id="KX494105">
    <property type="protein sequence ID" value="ARX96626.1"/>
    <property type="molecule type" value="Genomic_DNA"/>
</dbReference>
<evidence type="ECO:0000256" key="14">
    <source>
        <dbReference type="SAM" id="Phobius"/>
    </source>
</evidence>
<evidence type="ECO:0000256" key="11">
    <source>
        <dbReference type="ARBA" id="ARBA00023136"/>
    </source>
</evidence>
<keyword evidence="8 14" id="KW-1133">Transmembrane helix</keyword>
<evidence type="ECO:0000256" key="4">
    <source>
        <dbReference type="ARBA" id="ARBA00021009"/>
    </source>
</evidence>
<dbReference type="PANTHER" id="PTHR11432:SF3">
    <property type="entry name" value="NADH-UBIQUINONE OXIDOREDUCTASE CHAIN 1"/>
    <property type="match status" value="1"/>
</dbReference>
<name>A0A343DRG5_9HYME</name>
<dbReference type="GO" id="GO:0003954">
    <property type="term" value="F:NADH dehydrogenase activity"/>
    <property type="evidence" value="ECO:0007669"/>
    <property type="project" value="TreeGrafter"/>
</dbReference>
<evidence type="ECO:0000256" key="7">
    <source>
        <dbReference type="ARBA" id="ARBA00022792"/>
    </source>
</evidence>
<feature type="transmembrane region" description="Helical" evidence="14">
    <location>
        <begin position="111"/>
        <end position="129"/>
    </location>
</feature>
<accession>A0A343DRG5</accession>
<keyword evidence="5" id="KW-0813">Transport</keyword>
<evidence type="ECO:0000256" key="10">
    <source>
        <dbReference type="ARBA" id="ARBA00023128"/>
    </source>
</evidence>
<feature type="transmembrane region" description="Helical" evidence="14">
    <location>
        <begin position="217"/>
        <end position="238"/>
    </location>
</feature>
<evidence type="ECO:0000256" key="5">
    <source>
        <dbReference type="ARBA" id="ARBA00022448"/>
    </source>
</evidence>
<geneLocation type="mitochondrion" evidence="15"/>
<feature type="transmembrane region" description="Helical" evidence="14">
    <location>
        <begin position="80"/>
        <end position="99"/>
    </location>
</feature>
<evidence type="ECO:0000256" key="8">
    <source>
        <dbReference type="ARBA" id="ARBA00022989"/>
    </source>
</evidence>
<organism evidence="15">
    <name type="scientific">Sceliphron madraspatanum</name>
    <dbReference type="NCBI Taxonomy" id="2008740"/>
    <lineage>
        <taxon>Eukaryota</taxon>
        <taxon>Metazoa</taxon>
        <taxon>Ecdysozoa</taxon>
        <taxon>Arthropoda</taxon>
        <taxon>Hexapoda</taxon>
        <taxon>Insecta</taxon>
        <taxon>Pterygota</taxon>
        <taxon>Neoptera</taxon>
        <taxon>Endopterygota</taxon>
        <taxon>Hymenoptera</taxon>
        <taxon>Apocrita</taxon>
        <taxon>Aculeata</taxon>
        <taxon>Apoidea</taxon>
        <taxon>Sphecidae</taxon>
        <taxon>Sceliphrinae</taxon>
        <taxon>Sceliphrina</taxon>
        <taxon>Sceliphron</taxon>
    </lineage>
</organism>
<dbReference type="InterPro" id="IPR018086">
    <property type="entry name" value="NADH_UbQ_OxRdtase_su1_CS"/>
</dbReference>
<dbReference type="GO" id="GO:0009060">
    <property type="term" value="P:aerobic respiration"/>
    <property type="evidence" value="ECO:0007669"/>
    <property type="project" value="TreeGrafter"/>
</dbReference>
<feature type="transmembrane region" description="Helical" evidence="14">
    <location>
        <begin position="175"/>
        <end position="197"/>
    </location>
</feature>
<comment type="catalytic activity">
    <reaction evidence="13">
        <text>a ubiquinone + NADH + 5 H(+)(in) = a ubiquinol + NAD(+) + 4 H(+)(out)</text>
        <dbReference type="Rhea" id="RHEA:29091"/>
        <dbReference type="Rhea" id="RHEA-COMP:9565"/>
        <dbReference type="Rhea" id="RHEA-COMP:9566"/>
        <dbReference type="ChEBI" id="CHEBI:15378"/>
        <dbReference type="ChEBI" id="CHEBI:16389"/>
        <dbReference type="ChEBI" id="CHEBI:17976"/>
        <dbReference type="ChEBI" id="CHEBI:57540"/>
        <dbReference type="ChEBI" id="CHEBI:57945"/>
        <dbReference type="EC" id="7.1.1.2"/>
    </reaction>
</comment>
<evidence type="ECO:0000313" key="15">
    <source>
        <dbReference type="EMBL" id="ARX96626.1"/>
    </source>
</evidence>
<proteinExistence type="inferred from homology"/>
<comment type="function">
    <text evidence="1">Core subunit of the mitochondrial membrane respiratory chain NADH dehydrogenase (Complex I) that is believed to belong to the minimal assembly required for catalysis. Complex I functions in the transfer of electrons from NADH to the respiratory chain. The immediate electron acceptor for the enzyme is believed to be ubiquinone.</text>
</comment>
<dbReference type="PROSITE" id="PS00667">
    <property type="entry name" value="COMPLEX1_ND1_1"/>
    <property type="match status" value="1"/>
</dbReference>
<dbReference type="EC" id="7.1.1.2" evidence="13"/>
<protein>
    <recommendedName>
        <fullName evidence="4 13">NADH-ubiquinone oxidoreductase chain 1</fullName>
        <ecNumber evidence="13">7.1.1.2</ecNumber>
    </recommendedName>
</protein>
<gene>
    <name evidence="15" type="primary">nad1</name>
</gene>
<dbReference type="AlphaFoldDB" id="A0A343DRG5"/>
<dbReference type="Pfam" id="PF00146">
    <property type="entry name" value="NADHdh"/>
    <property type="match status" value="1"/>
</dbReference>
<evidence type="ECO:0000256" key="6">
    <source>
        <dbReference type="ARBA" id="ARBA00022692"/>
    </source>
</evidence>
<keyword evidence="12" id="KW-0520">NAD</keyword>
<comment type="similarity">
    <text evidence="3 12">Belongs to the complex I subunit 1 family.</text>
</comment>
<feature type="transmembrane region" description="Helical" evidence="14">
    <location>
        <begin position="12"/>
        <end position="32"/>
    </location>
</feature>
<keyword evidence="6 12" id="KW-0812">Transmembrane</keyword>
<dbReference type="GO" id="GO:0005743">
    <property type="term" value="C:mitochondrial inner membrane"/>
    <property type="evidence" value="ECO:0007669"/>
    <property type="project" value="UniProtKB-SubCell"/>
</dbReference>
<keyword evidence="9 13" id="KW-0830">Ubiquinone</keyword>
<dbReference type="GO" id="GO:0008137">
    <property type="term" value="F:NADH dehydrogenase (ubiquinone) activity"/>
    <property type="evidence" value="ECO:0007669"/>
    <property type="project" value="UniProtKB-EC"/>
</dbReference>
<evidence type="ECO:0000256" key="13">
    <source>
        <dbReference type="RuleBase" id="RU000473"/>
    </source>
</evidence>
<keyword evidence="11 14" id="KW-0472">Membrane</keyword>
<dbReference type="PROSITE" id="PS00668">
    <property type="entry name" value="COMPLEX1_ND1_2"/>
    <property type="match status" value="1"/>
</dbReference>
<sequence length="315" mass="37703">MMFMILKLMMLNLLTFFFLILMIMVGVAYLTLLERKLLGYIQYRKGPNISSFAGLMQPFSDALKLMTKEFNILLKTNYIFFYYSPFMMLVMMMLLWLIFPFMTGSLFFNYDLLYIFCCLSLNSYFIIISGWASNSSYSMLGAIRCVAQLISYEISFFLILFNLILIIFSMNFYKFIFYQSGWCFFFTHFFLFVFYLVSVLAELNRTPFDLIEGESELVSGFNVEYFGMSFAMIFLAEYGNIMFMSLMTSVLFFGISIFSFFFFFFFMLFNFFIIWIRGVLPRMRFDELMFMCWKILLPLSLFFLMTTFMLKYVYL</sequence>
<comment type="subcellular location">
    <subcellularLocation>
        <location evidence="2 12">Mitochondrion inner membrane</location>
        <topology evidence="2 12">Multi-pass membrane protein</topology>
    </subcellularLocation>
</comment>
<evidence type="ECO:0000256" key="1">
    <source>
        <dbReference type="ARBA" id="ARBA00003257"/>
    </source>
</evidence>
<keyword evidence="10 13" id="KW-0496">Mitochondrion</keyword>
<evidence type="ECO:0000256" key="2">
    <source>
        <dbReference type="ARBA" id="ARBA00004448"/>
    </source>
</evidence>
<dbReference type="InterPro" id="IPR001694">
    <property type="entry name" value="NADH_UbQ_OxRdtase_su1/FPO"/>
</dbReference>
<reference evidence="15" key="1">
    <citation type="journal article" date="2018" name="Mol. Phylogenet. Evol.">
        <title>Gene arrangement and sequence of mitochondrial genomes yield insights into the phylogeny and evolution of bees and sphecid wasps (Hymenoptera: Apoidea).</title>
        <authorList>
            <person name="Zheng B.Y."/>
            <person name="Cao L.J."/>
            <person name="Tang P."/>
            <person name="van Achterberg K."/>
            <person name="Hoffmann A.A."/>
            <person name="Chen H.Y."/>
            <person name="Chen X.X."/>
            <person name="Wei S.J."/>
        </authorList>
    </citation>
    <scope>NUCLEOTIDE SEQUENCE</scope>
</reference>
<evidence type="ECO:0000256" key="12">
    <source>
        <dbReference type="RuleBase" id="RU000471"/>
    </source>
</evidence>
<feature type="transmembrane region" description="Helical" evidence="14">
    <location>
        <begin position="149"/>
        <end position="168"/>
    </location>
</feature>
<keyword evidence="7" id="KW-0999">Mitochondrion inner membrane</keyword>
<feature type="transmembrane region" description="Helical" evidence="14">
    <location>
        <begin position="295"/>
        <end position="314"/>
    </location>
</feature>
<feature type="transmembrane region" description="Helical" evidence="14">
    <location>
        <begin position="250"/>
        <end position="275"/>
    </location>
</feature>
<dbReference type="HAMAP" id="MF_01350">
    <property type="entry name" value="NDH1_NuoH"/>
    <property type="match status" value="1"/>
</dbReference>
<evidence type="ECO:0000256" key="9">
    <source>
        <dbReference type="ARBA" id="ARBA00023075"/>
    </source>
</evidence>
<dbReference type="PANTHER" id="PTHR11432">
    <property type="entry name" value="NADH DEHYDROGENASE SUBUNIT 1"/>
    <property type="match status" value="1"/>
</dbReference>
<evidence type="ECO:0000256" key="3">
    <source>
        <dbReference type="ARBA" id="ARBA00010535"/>
    </source>
</evidence>